<keyword evidence="4" id="KW-1185">Reference proteome</keyword>
<dbReference type="STRING" id="27342.A0A0H2RZL0"/>
<dbReference type="SUPFAM" id="SSF51735">
    <property type="entry name" value="NAD(P)-binding Rossmann-fold domains"/>
    <property type="match status" value="1"/>
</dbReference>
<dbReference type="EMBL" id="KQ085907">
    <property type="protein sequence ID" value="KLO17194.1"/>
    <property type="molecule type" value="Genomic_DNA"/>
</dbReference>
<evidence type="ECO:0000313" key="4">
    <source>
        <dbReference type="Proteomes" id="UP000053477"/>
    </source>
</evidence>
<dbReference type="AlphaFoldDB" id="A0A0H2RZL0"/>
<dbReference type="InterPro" id="IPR011032">
    <property type="entry name" value="GroES-like_sf"/>
</dbReference>
<dbReference type="InterPro" id="IPR045010">
    <property type="entry name" value="MDR_fam"/>
</dbReference>
<gene>
    <name evidence="3" type="ORF">SCHPADRAFT_913710</name>
</gene>
<sequence>MALPTTYTRVALANRPRDFINSDTFSTEIQRLEDLKPSDTHVVVRVDYISLDPAMRGWINEKGSYVSAVKIGETMRAFGFGTVVKVKDGKTGGLRVGDTVKGQMGWAEYRLLRESELEKLSIQRGLDVLDYLGPLSYPGYTAYFGLFDVGKIKAGETLVVSGAAGAVGSIACQIGKLKGCRVIAIAGSQDKCEWLENELGVDKALNYKDGDFYKKCKEIFAASGSGADAGGWDVYFDNVGGDMLDFMLTRMRKGARVALCGTISQYNSSKPKGLASYTNLIVMRARIEGFLVYGINHSLSRALTTHQIPYRMDYASKFAEAEREMAQWILEGKLKRKYHVVEGLAKAPEAINLLFTGGNTGKLIVKVSKGASSRL</sequence>
<protein>
    <submittedName>
        <fullName evidence="3">NAD(P)-binding protein</fullName>
    </submittedName>
</protein>
<dbReference type="CDD" id="cd05288">
    <property type="entry name" value="PGDH"/>
    <property type="match status" value="1"/>
</dbReference>
<dbReference type="InterPro" id="IPR013149">
    <property type="entry name" value="ADH-like_C"/>
</dbReference>
<dbReference type="InterPro" id="IPR020843">
    <property type="entry name" value="ER"/>
</dbReference>
<accession>A0A0H2RZL0</accession>
<dbReference type="FunFam" id="3.40.50.720:FF:000121">
    <property type="entry name" value="Prostaglandin reductase 2"/>
    <property type="match status" value="1"/>
</dbReference>
<dbReference type="SUPFAM" id="SSF50129">
    <property type="entry name" value="GroES-like"/>
    <property type="match status" value="1"/>
</dbReference>
<dbReference type="InterPro" id="IPR036291">
    <property type="entry name" value="NAD(P)-bd_dom_sf"/>
</dbReference>
<keyword evidence="1" id="KW-0560">Oxidoreductase</keyword>
<dbReference type="Gene3D" id="3.40.50.720">
    <property type="entry name" value="NAD(P)-binding Rossmann-like Domain"/>
    <property type="match status" value="1"/>
</dbReference>
<dbReference type="PANTHER" id="PTHR43205">
    <property type="entry name" value="PROSTAGLANDIN REDUCTASE"/>
    <property type="match status" value="1"/>
</dbReference>
<dbReference type="Pfam" id="PF16884">
    <property type="entry name" value="ADH_N_2"/>
    <property type="match status" value="1"/>
</dbReference>
<dbReference type="Pfam" id="PF00107">
    <property type="entry name" value="ADH_zinc_N"/>
    <property type="match status" value="1"/>
</dbReference>
<evidence type="ECO:0000259" key="2">
    <source>
        <dbReference type="SMART" id="SM00829"/>
    </source>
</evidence>
<reference evidence="3 4" key="1">
    <citation type="submission" date="2015-04" db="EMBL/GenBank/DDBJ databases">
        <title>Complete genome sequence of Schizopora paradoxa KUC8140, a cosmopolitan wood degrader in East Asia.</title>
        <authorList>
            <consortium name="DOE Joint Genome Institute"/>
            <person name="Min B."/>
            <person name="Park H."/>
            <person name="Jang Y."/>
            <person name="Kim J.-J."/>
            <person name="Kim K.H."/>
            <person name="Pangilinan J."/>
            <person name="Lipzen A."/>
            <person name="Riley R."/>
            <person name="Grigoriev I.V."/>
            <person name="Spatafora J.W."/>
            <person name="Choi I.-G."/>
        </authorList>
    </citation>
    <scope>NUCLEOTIDE SEQUENCE [LARGE SCALE GENOMIC DNA]</scope>
    <source>
        <strain evidence="3 4">KUC8140</strain>
    </source>
</reference>
<dbReference type="PANTHER" id="PTHR43205:SF42">
    <property type="entry name" value="ALCOHOL DEHYDROGENASE, ZINC-CONTAINING (AFU_ORTHOLOGUE AFUA_7G04530)"/>
    <property type="match status" value="1"/>
</dbReference>
<dbReference type="InterPro" id="IPR041694">
    <property type="entry name" value="ADH_N_2"/>
</dbReference>
<dbReference type="GO" id="GO:0016628">
    <property type="term" value="F:oxidoreductase activity, acting on the CH-CH group of donors, NAD or NADP as acceptor"/>
    <property type="evidence" value="ECO:0007669"/>
    <property type="project" value="InterPro"/>
</dbReference>
<dbReference type="OrthoDB" id="809632at2759"/>
<feature type="domain" description="Enoyl reductase (ER)" evidence="2">
    <location>
        <begin position="21"/>
        <end position="365"/>
    </location>
</feature>
<dbReference type="Proteomes" id="UP000053477">
    <property type="component" value="Unassembled WGS sequence"/>
</dbReference>
<dbReference type="Gene3D" id="3.90.180.10">
    <property type="entry name" value="Medium-chain alcohol dehydrogenases, catalytic domain"/>
    <property type="match status" value="1"/>
</dbReference>
<organism evidence="3 4">
    <name type="scientific">Schizopora paradoxa</name>
    <dbReference type="NCBI Taxonomy" id="27342"/>
    <lineage>
        <taxon>Eukaryota</taxon>
        <taxon>Fungi</taxon>
        <taxon>Dikarya</taxon>
        <taxon>Basidiomycota</taxon>
        <taxon>Agaricomycotina</taxon>
        <taxon>Agaricomycetes</taxon>
        <taxon>Hymenochaetales</taxon>
        <taxon>Schizoporaceae</taxon>
        <taxon>Schizopora</taxon>
    </lineage>
</organism>
<evidence type="ECO:0000256" key="1">
    <source>
        <dbReference type="ARBA" id="ARBA00023002"/>
    </source>
</evidence>
<dbReference type="InParanoid" id="A0A0H2RZL0"/>
<name>A0A0H2RZL0_9AGAM</name>
<dbReference type="SMART" id="SM00829">
    <property type="entry name" value="PKS_ER"/>
    <property type="match status" value="1"/>
</dbReference>
<proteinExistence type="predicted"/>
<evidence type="ECO:0000313" key="3">
    <source>
        <dbReference type="EMBL" id="KLO17194.1"/>
    </source>
</evidence>